<evidence type="ECO:0000256" key="1">
    <source>
        <dbReference type="SAM" id="MobiDB-lite"/>
    </source>
</evidence>
<reference evidence="2" key="1">
    <citation type="submission" date="2020-02" db="EMBL/GenBank/DDBJ databases">
        <authorList>
            <person name="Meier V. D."/>
        </authorList>
    </citation>
    <scope>NUCLEOTIDE SEQUENCE</scope>
    <source>
        <strain evidence="2">AVDCRST_MAG53</strain>
    </source>
</reference>
<feature type="region of interest" description="Disordered" evidence="1">
    <location>
        <begin position="1"/>
        <end position="84"/>
    </location>
</feature>
<accession>A0A6J4SQL0</accession>
<proteinExistence type="predicted"/>
<feature type="compositionally biased region" description="Low complexity" evidence="1">
    <location>
        <begin position="112"/>
        <end position="133"/>
    </location>
</feature>
<feature type="region of interest" description="Disordered" evidence="1">
    <location>
        <begin position="102"/>
        <end position="141"/>
    </location>
</feature>
<dbReference type="AlphaFoldDB" id="A0A6J4SQL0"/>
<gene>
    <name evidence="2" type="ORF">AVDCRST_MAG53-1992</name>
</gene>
<feature type="compositionally biased region" description="Low complexity" evidence="1">
    <location>
        <begin position="10"/>
        <end position="34"/>
    </location>
</feature>
<name>A0A6J4SQL0_9ACTN</name>
<dbReference type="EMBL" id="CADCVR010000066">
    <property type="protein sequence ID" value="CAA9502582.1"/>
    <property type="molecule type" value="Genomic_DNA"/>
</dbReference>
<sequence length="141" mass="14141">MAPTRSPKQSTTTRRAGAPRPRSTTTPAPRRTSGLPTRRRKPEPESNAKKVLGAVATALPGLLEKAGTPAKKAKPSSRKGGAGLAILGAGAGFAALKNRDKLPAKLGGRPGAEPVAPADPLAPATASAPAPNADGLHVPQS</sequence>
<organism evidence="2">
    <name type="scientific">uncultured Solirubrobacteraceae bacterium</name>
    <dbReference type="NCBI Taxonomy" id="1162706"/>
    <lineage>
        <taxon>Bacteria</taxon>
        <taxon>Bacillati</taxon>
        <taxon>Actinomycetota</taxon>
        <taxon>Thermoleophilia</taxon>
        <taxon>Solirubrobacterales</taxon>
        <taxon>Solirubrobacteraceae</taxon>
        <taxon>environmental samples</taxon>
    </lineage>
</organism>
<protein>
    <submittedName>
        <fullName evidence="2">Uncharacterized protein</fullName>
    </submittedName>
</protein>
<evidence type="ECO:0000313" key="2">
    <source>
        <dbReference type="EMBL" id="CAA9502582.1"/>
    </source>
</evidence>